<evidence type="ECO:0000313" key="3">
    <source>
        <dbReference type="Proteomes" id="UP001379945"/>
    </source>
</evidence>
<dbReference type="EMBL" id="JBBUTI010000001">
    <property type="protein sequence ID" value="MEK8044988.1"/>
    <property type="molecule type" value="Genomic_DNA"/>
</dbReference>
<dbReference type="Proteomes" id="UP001379945">
    <property type="component" value="Unassembled WGS sequence"/>
</dbReference>
<keyword evidence="1" id="KW-0812">Transmembrane</keyword>
<dbReference type="RefSeq" id="WP_341397141.1">
    <property type="nucleotide sequence ID" value="NZ_JBBUTI010000001.1"/>
</dbReference>
<dbReference type="SUPFAM" id="SSF52833">
    <property type="entry name" value="Thioredoxin-like"/>
    <property type="match status" value="1"/>
</dbReference>
<gene>
    <name evidence="2" type="ORF">AACH00_01360</name>
</gene>
<evidence type="ECO:0008006" key="4">
    <source>
        <dbReference type="Google" id="ProtNLM"/>
    </source>
</evidence>
<proteinExistence type="predicted"/>
<feature type="transmembrane region" description="Helical" evidence="1">
    <location>
        <begin position="25"/>
        <end position="45"/>
    </location>
</feature>
<keyword evidence="3" id="KW-1185">Reference proteome</keyword>
<keyword evidence="1" id="KW-0472">Membrane</keyword>
<comment type="caution">
    <text evidence="2">The sequence shown here is derived from an EMBL/GenBank/DDBJ whole genome shotgun (WGS) entry which is preliminary data.</text>
</comment>
<accession>A0ABU9BZT0</accession>
<reference evidence="2 3" key="1">
    <citation type="submission" date="2024-04" db="EMBL/GenBank/DDBJ databases">
        <title>Novel species of the genus Ideonella isolated from streams.</title>
        <authorList>
            <person name="Lu H."/>
        </authorList>
    </citation>
    <scope>NUCLEOTIDE SEQUENCE [LARGE SCALE GENOMIC DNA]</scope>
    <source>
        <strain evidence="2 3">LYT19W</strain>
    </source>
</reference>
<protein>
    <recommendedName>
        <fullName evidence="4">Cytochrome oxidase Cu insertion factor (SCO1/SenC/PrrC family)</fullName>
    </recommendedName>
</protein>
<name>A0ABU9BZT0_9BURK</name>
<evidence type="ECO:0000256" key="1">
    <source>
        <dbReference type="SAM" id="Phobius"/>
    </source>
</evidence>
<dbReference type="InterPro" id="IPR036249">
    <property type="entry name" value="Thioredoxin-like_sf"/>
</dbReference>
<sequence length="216" mass="23808">MTVHTLPAAELAPVGQTRKGRLTMLLVLLACAAPVIASYFSYYVVRPSARSNYAELIQPTVGIPAALALTDAAGQAVPPLTLKGQWLMVVVAGGACDERCEKLLFAQRQLREMMGREKERVDRVLLVTDDAPVRAPIQEALRSGTPATVLRVQREALASWLKPDTGSALEDHIYLVDPMGEWMMRTPVDLDPARFRKDLERLLRASSSWDREGRGS</sequence>
<keyword evidence="1" id="KW-1133">Transmembrane helix</keyword>
<evidence type="ECO:0000313" key="2">
    <source>
        <dbReference type="EMBL" id="MEK8044988.1"/>
    </source>
</evidence>
<organism evidence="2 3">
    <name type="scientific">Ideonella margarita</name>
    <dbReference type="NCBI Taxonomy" id="2984191"/>
    <lineage>
        <taxon>Bacteria</taxon>
        <taxon>Pseudomonadati</taxon>
        <taxon>Pseudomonadota</taxon>
        <taxon>Betaproteobacteria</taxon>
        <taxon>Burkholderiales</taxon>
        <taxon>Sphaerotilaceae</taxon>
        <taxon>Ideonella</taxon>
    </lineage>
</organism>